<dbReference type="EMBL" id="FRAA01000006">
    <property type="protein sequence ID" value="SHK57496.1"/>
    <property type="molecule type" value="Genomic_DNA"/>
</dbReference>
<evidence type="ECO:0000313" key="3">
    <source>
        <dbReference type="Proteomes" id="UP000184474"/>
    </source>
</evidence>
<proteinExistence type="predicted"/>
<gene>
    <name evidence="2" type="ORF">SAMN04488028_10683</name>
</gene>
<evidence type="ECO:0008006" key="4">
    <source>
        <dbReference type="Google" id="ProtNLM"/>
    </source>
</evidence>
<evidence type="ECO:0000256" key="1">
    <source>
        <dbReference type="SAM" id="SignalP"/>
    </source>
</evidence>
<dbReference type="PROSITE" id="PS51257">
    <property type="entry name" value="PROKAR_LIPOPROTEIN"/>
    <property type="match status" value="1"/>
</dbReference>
<feature type="signal peptide" evidence="1">
    <location>
        <begin position="1"/>
        <end position="17"/>
    </location>
</feature>
<dbReference type="AlphaFoldDB" id="A0A1M6TKS0"/>
<evidence type="ECO:0000313" key="2">
    <source>
        <dbReference type="EMBL" id="SHK57496.1"/>
    </source>
</evidence>
<reference evidence="3" key="1">
    <citation type="submission" date="2016-11" db="EMBL/GenBank/DDBJ databases">
        <authorList>
            <person name="Varghese N."/>
            <person name="Submissions S."/>
        </authorList>
    </citation>
    <scope>NUCLEOTIDE SEQUENCE [LARGE SCALE GENOMIC DNA]</scope>
    <source>
        <strain evidence="3">DSM 26134</strain>
    </source>
</reference>
<organism evidence="2 3">
    <name type="scientific">Reichenbachiella agariperforans</name>
    <dbReference type="NCBI Taxonomy" id="156994"/>
    <lineage>
        <taxon>Bacteria</taxon>
        <taxon>Pseudomonadati</taxon>
        <taxon>Bacteroidota</taxon>
        <taxon>Cytophagia</taxon>
        <taxon>Cytophagales</taxon>
        <taxon>Reichenbachiellaceae</taxon>
        <taxon>Reichenbachiella</taxon>
    </lineage>
</organism>
<sequence length="141" mass="15390">MKTPFILLLATSGILLACSKDDSTNEPEDTTGIVGTWQLIEQLADPGDGSGVFHPTKNDLRLTFRTNGSYTSTNSLCSVFGDPQNAGTGTYNTEKLSLHPAGCEDNEWLSENGLPYKLENGNLIVYYFCIEGCAQKFEKVK</sequence>
<dbReference type="Proteomes" id="UP000184474">
    <property type="component" value="Unassembled WGS sequence"/>
</dbReference>
<name>A0A1M6TKS0_REIAG</name>
<feature type="chain" id="PRO_5013178272" description="Lipocalin-like domain-containing protein" evidence="1">
    <location>
        <begin position="18"/>
        <end position="141"/>
    </location>
</feature>
<accession>A0A1M6TKS0</accession>
<keyword evidence="1" id="KW-0732">Signal</keyword>
<protein>
    <recommendedName>
        <fullName evidence="4">Lipocalin-like domain-containing protein</fullName>
    </recommendedName>
</protein>
<keyword evidence="3" id="KW-1185">Reference proteome</keyword>